<evidence type="ECO:0000313" key="5">
    <source>
        <dbReference type="Proteomes" id="UP000198287"/>
    </source>
</evidence>
<feature type="active site" evidence="3">
    <location>
        <position position="50"/>
    </location>
</feature>
<keyword evidence="5" id="KW-1185">Reference proteome</keyword>
<dbReference type="PIRSF" id="PIRSF016184">
    <property type="entry name" value="PhzC_PhzF"/>
    <property type="match status" value="1"/>
</dbReference>
<dbReference type="Gene3D" id="3.10.310.10">
    <property type="entry name" value="Diaminopimelate Epimerase, Chain A, domain 1"/>
    <property type="match status" value="2"/>
</dbReference>
<accession>A0A226ERJ9</accession>
<evidence type="ECO:0000256" key="1">
    <source>
        <dbReference type="ARBA" id="ARBA00008270"/>
    </source>
</evidence>
<dbReference type="OrthoDB" id="10266162at2759"/>
<dbReference type="EMBL" id="LNIX01000002">
    <property type="protein sequence ID" value="OXA60253.1"/>
    <property type="molecule type" value="Genomic_DNA"/>
</dbReference>
<dbReference type="SUPFAM" id="SSF54506">
    <property type="entry name" value="Diaminopimelate epimerase-like"/>
    <property type="match status" value="1"/>
</dbReference>
<name>A0A226ERJ9_FOLCA</name>
<organism evidence="4 5">
    <name type="scientific">Folsomia candida</name>
    <name type="common">Springtail</name>
    <dbReference type="NCBI Taxonomy" id="158441"/>
    <lineage>
        <taxon>Eukaryota</taxon>
        <taxon>Metazoa</taxon>
        <taxon>Ecdysozoa</taxon>
        <taxon>Arthropoda</taxon>
        <taxon>Hexapoda</taxon>
        <taxon>Collembola</taxon>
        <taxon>Entomobryomorpha</taxon>
        <taxon>Isotomoidea</taxon>
        <taxon>Isotomidae</taxon>
        <taxon>Proisotominae</taxon>
        <taxon>Folsomia</taxon>
    </lineage>
</organism>
<sequence length="301" mass="32739">MTLPIFVVDAFIVEGKAFTGNAAGVVLLEFDDDISDEKKQQIAEEMNLSETAFVSFGWTKGNKLAAVEGTAQRTLRWFTPTNEVPLCGHATVASAKVIANVQLQEGGEKSISFDSKFRGKLGADLQSDGSVSLNFPSNPTHVLNQDENPWLPSVIQHCVGSKDLVDGVHYSPGTKILLIRLKDELTAEGLRSVRPNFQALLDIDTGNFLRDIIVTVKGGSTDSPDFFSRFFAPWDGINEDPVTGLAHTVLTPFWTKELGKVGPLKARQHSTRGGDLECTLLGDRVKITGQARIGLKGQLFI</sequence>
<dbReference type="GO" id="GO:0005737">
    <property type="term" value="C:cytoplasm"/>
    <property type="evidence" value="ECO:0007669"/>
    <property type="project" value="TreeGrafter"/>
</dbReference>
<comment type="similarity">
    <text evidence="1">Belongs to the PhzF family.</text>
</comment>
<protein>
    <submittedName>
        <fullName evidence="4">Phenazine biosynthesis-like domain-containing protein</fullName>
    </submittedName>
</protein>
<gene>
    <name evidence="4" type="ORF">Fcan01_06178</name>
</gene>
<proteinExistence type="inferred from homology"/>
<dbReference type="OMA" id="DWALRWF"/>
<keyword evidence="2" id="KW-0413">Isomerase</keyword>
<dbReference type="InterPro" id="IPR003719">
    <property type="entry name" value="Phenazine_PhzF-like"/>
</dbReference>
<evidence type="ECO:0000256" key="2">
    <source>
        <dbReference type="ARBA" id="ARBA00023235"/>
    </source>
</evidence>
<dbReference type="STRING" id="158441.A0A226ERJ9"/>
<reference evidence="4 5" key="1">
    <citation type="submission" date="2015-12" db="EMBL/GenBank/DDBJ databases">
        <title>The genome of Folsomia candida.</title>
        <authorList>
            <person name="Faddeeva A."/>
            <person name="Derks M.F."/>
            <person name="Anvar Y."/>
            <person name="Smit S."/>
            <person name="Van Straalen N."/>
            <person name="Roelofs D."/>
        </authorList>
    </citation>
    <scope>NUCLEOTIDE SEQUENCE [LARGE SCALE GENOMIC DNA]</scope>
    <source>
        <strain evidence="4 5">VU population</strain>
        <tissue evidence="4">Whole body</tissue>
    </source>
</reference>
<evidence type="ECO:0000256" key="3">
    <source>
        <dbReference type="PIRSR" id="PIRSR016184-1"/>
    </source>
</evidence>
<dbReference type="Proteomes" id="UP000198287">
    <property type="component" value="Unassembled WGS sequence"/>
</dbReference>
<dbReference type="PANTHER" id="PTHR13774:SF17">
    <property type="entry name" value="PHENAZINE BIOSYNTHESIS-LIKE DOMAIN-CONTAINING PROTEIN"/>
    <property type="match status" value="1"/>
</dbReference>
<evidence type="ECO:0000313" key="4">
    <source>
        <dbReference type="EMBL" id="OXA60253.1"/>
    </source>
</evidence>
<dbReference type="NCBIfam" id="TIGR00654">
    <property type="entry name" value="PhzF_family"/>
    <property type="match status" value="1"/>
</dbReference>
<dbReference type="GO" id="GO:0016853">
    <property type="term" value="F:isomerase activity"/>
    <property type="evidence" value="ECO:0007669"/>
    <property type="project" value="UniProtKB-KW"/>
</dbReference>
<dbReference type="PANTHER" id="PTHR13774">
    <property type="entry name" value="PHENAZINE BIOSYNTHESIS PROTEIN"/>
    <property type="match status" value="1"/>
</dbReference>
<comment type="caution">
    <text evidence="4">The sequence shown here is derived from an EMBL/GenBank/DDBJ whole genome shotgun (WGS) entry which is preliminary data.</text>
</comment>
<dbReference type="Pfam" id="PF02567">
    <property type="entry name" value="PhzC-PhzF"/>
    <property type="match status" value="1"/>
</dbReference>
<dbReference type="AlphaFoldDB" id="A0A226ERJ9"/>